<evidence type="ECO:0000256" key="2">
    <source>
        <dbReference type="ARBA" id="ARBA00022692"/>
    </source>
</evidence>
<keyword evidence="4" id="KW-0472">Membrane</keyword>
<evidence type="ECO:0000256" key="3">
    <source>
        <dbReference type="ARBA" id="ARBA00022989"/>
    </source>
</evidence>
<keyword evidence="3" id="KW-1133">Transmembrane helix</keyword>
<protein>
    <recommendedName>
        <fullName evidence="5">Secretory carrier-associated membrane protein</fullName>
        <shortName evidence="5">Secretory carrier membrane protein</shortName>
    </recommendedName>
</protein>
<dbReference type="AlphaFoldDB" id="A0A3Q1FIW6"/>
<keyword evidence="5" id="KW-0813">Transport</keyword>
<evidence type="ECO:0000313" key="7">
    <source>
        <dbReference type="Proteomes" id="UP000257200"/>
    </source>
</evidence>
<keyword evidence="2" id="KW-0812">Transmembrane</keyword>
<evidence type="ECO:0000256" key="1">
    <source>
        <dbReference type="ARBA" id="ARBA00004141"/>
    </source>
</evidence>
<comment type="subcellular location">
    <subcellularLocation>
        <location evidence="1 5">Membrane</location>
        <topology evidence="1 5">Multi-pass membrane protein</topology>
    </subcellularLocation>
</comment>
<keyword evidence="7" id="KW-1185">Reference proteome</keyword>
<dbReference type="GO" id="GO:0055038">
    <property type="term" value="C:recycling endosome membrane"/>
    <property type="evidence" value="ECO:0007669"/>
    <property type="project" value="TreeGrafter"/>
</dbReference>
<name>A0A3Q1FIW6_9TELE</name>
<dbReference type="GO" id="GO:0015031">
    <property type="term" value="P:protein transport"/>
    <property type="evidence" value="ECO:0007669"/>
    <property type="project" value="InterPro"/>
</dbReference>
<reference evidence="6" key="2">
    <citation type="submission" date="2025-09" db="UniProtKB">
        <authorList>
            <consortium name="Ensembl"/>
        </authorList>
    </citation>
    <scope>IDENTIFICATION</scope>
</reference>
<organism evidence="6 7">
    <name type="scientific">Acanthochromis polyacanthus</name>
    <name type="common">spiny chromis</name>
    <dbReference type="NCBI Taxonomy" id="80966"/>
    <lineage>
        <taxon>Eukaryota</taxon>
        <taxon>Metazoa</taxon>
        <taxon>Chordata</taxon>
        <taxon>Craniata</taxon>
        <taxon>Vertebrata</taxon>
        <taxon>Euteleostomi</taxon>
        <taxon>Actinopterygii</taxon>
        <taxon>Neopterygii</taxon>
        <taxon>Teleostei</taxon>
        <taxon>Neoteleostei</taxon>
        <taxon>Acanthomorphata</taxon>
        <taxon>Ovalentaria</taxon>
        <taxon>Pomacentridae</taxon>
        <taxon>Acanthochromis</taxon>
    </lineage>
</organism>
<accession>A0A3Q1FIW6</accession>
<dbReference type="Pfam" id="PF04144">
    <property type="entry name" value="SCAMP"/>
    <property type="match status" value="1"/>
</dbReference>
<dbReference type="Proteomes" id="UP000257200">
    <property type="component" value="Unplaced"/>
</dbReference>
<dbReference type="InterPro" id="IPR007273">
    <property type="entry name" value="SCAMP"/>
</dbReference>
<dbReference type="PANTHER" id="PTHR10687">
    <property type="entry name" value="SECRETORY CARRIER-ASSOCIATED MEMBRANE PROTEIN SCAMP"/>
    <property type="match status" value="1"/>
</dbReference>
<comment type="similarity">
    <text evidence="5">Belongs to the SCAMP family.</text>
</comment>
<dbReference type="Ensembl" id="ENSAPOT00000026275.1">
    <property type="protein sequence ID" value="ENSAPOP00000017063.1"/>
    <property type="gene ID" value="ENSAPOG00000020211.1"/>
</dbReference>
<evidence type="ECO:0000256" key="4">
    <source>
        <dbReference type="ARBA" id="ARBA00023136"/>
    </source>
</evidence>
<dbReference type="PANTHER" id="PTHR10687:SF7">
    <property type="entry name" value="SECRETORY CARRIER-ASSOCIATED MEMBRANE PROTEIN 2"/>
    <property type="match status" value="1"/>
</dbReference>
<dbReference type="InParanoid" id="A0A3Q1FIW6"/>
<sequence length="65" mass="7790">LPAKENNWPPLPKFSPVNPCFYQDFEEEIPEDYRRISRPHTKTWLLKKLFMGLFINPPNSKRFLG</sequence>
<dbReference type="GO" id="GO:0032588">
    <property type="term" value="C:trans-Golgi network membrane"/>
    <property type="evidence" value="ECO:0007669"/>
    <property type="project" value="TreeGrafter"/>
</dbReference>
<evidence type="ECO:0000256" key="5">
    <source>
        <dbReference type="RuleBase" id="RU363122"/>
    </source>
</evidence>
<reference evidence="6" key="1">
    <citation type="submission" date="2025-08" db="UniProtKB">
        <authorList>
            <consortium name="Ensembl"/>
        </authorList>
    </citation>
    <scope>IDENTIFICATION</scope>
</reference>
<proteinExistence type="inferred from homology"/>
<evidence type="ECO:0000313" key="6">
    <source>
        <dbReference type="Ensembl" id="ENSAPOP00000017063.1"/>
    </source>
</evidence>